<evidence type="ECO:0000256" key="3">
    <source>
        <dbReference type="ARBA" id="ARBA00022801"/>
    </source>
</evidence>
<evidence type="ECO:0000256" key="4">
    <source>
        <dbReference type="ARBA" id="ARBA00022807"/>
    </source>
</evidence>
<evidence type="ECO:0000313" key="9">
    <source>
        <dbReference type="Proteomes" id="UP001500213"/>
    </source>
</evidence>
<name>A0ABP8AV37_9MICO</name>
<reference evidence="9" key="1">
    <citation type="journal article" date="2019" name="Int. J. Syst. Evol. Microbiol.">
        <title>The Global Catalogue of Microorganisms (GCM) 10K type strain sequencing project: providing services to taxonomists for standard genome sequencing and annotation.</title>
        <authorList>
            <consortium name="The Broad Institute Genomics Platform"/>
            <consortium name="The Broad Institute Genome Sequencing Center for Infectious Disease"/>
            <person name="Wu L."/>
            <person name="Ma J."/>
        </authorList>
    </citation>
    <scope>NUCLEOTIDE SEQUENCE [LARGE SCALE GENOMIC DNA]</scope>
    <source>
        <strain evidence="9">JCM 17593</strain>
    </source>
</reference>
<organism evidence="8 9">
    <name type="scientific">Gryllotalpicola kribbensis</name>
    <dbReference type="NCBI Taxonomy" id="993084"/>
    <lineage>
        <taxon>Bacteria</taxon>
        <taxon>Bacillati</taxon>
        <taxon>Actinomycetota</taxon>
        <taxon>Actinomycetes</taxon>
        <taxon>Micrococcales</taxon>
        <taxon>Microbacteriaceae</taxon>
        <taxon>Gryllotalpicola</taxon>
    </lineage>
</organism>
<evidence type="ECO:0000259" key="7">
    <source>
        <dbReference type="PROSITE" id="PS51935"/>
    </source>
</evidence>
<dbReference type="Gene3D" id="3.90.1720.10">
    <property type="entry name" value="endopeptidase domain like (from Nostoc punctiforme)"/>
    <property type="match status" value="1"/>
</dbReference>
<dbReference type="PANTHER" id="PTHR47359:SF3">
    <property type="entry name" value="NLP_P60 DOMAIN-CONTAINING PROTEIN-RELATED"/>
    <property type="match status" value="1"/>
</dbReference>
<feature type="coiled-coil region" evidence="5">
    <location>
        <begin position="83"/>
        <end position="117"/>
    </location>
</feature>
<dbReference type="Pfam" id="PF00877">
    <property type="entry name" value="NLPC_P60"/>
    <property type="match status" value="1"/>
</dbReference>
<comment type="caution">
    <text evidence="8">The sequence shown here is derived from an EMBL/GenBank/DDBJ whole genome shotgun (WGS) entry which is preliminary data.</text>
</comment>
<sequence length="460" mass="46331">MTEHDGSSFRRPAITISAAALGVLTAGVGIVAHPSPADAVEYPSWDDVQHAKASVNAQKAMVDKINSLVAHLQSQATDAGIRSEEAVEAYNQAQADLEDATQKAAELQSKADAAQKAAETSTVRAGLLASHLMRTAGTDGSIGLLLEGGDAGAADKLLYQLGTMSQLTAQSRKVYDQAVADRNTAQSLAAQAKAAQKAKKRAADDAQQALKTAQDAAAAAQAAVSTQQQKQTELTAQLASLQNTSTAVAAQYVAGQQAIAQQKAAEAAAERQRKAAAAAAAAAAAKPKPAAPAAPAAPAQNSGGSSGGSGSSSGGSSGGSSAPAPQTGSGAPNAAIVNQAIAYARAQIGKPYVFGGAGPNSFDCSGLTMMAYSSAGVYIGGHGVGMQYRQAAALGQLVPRSQAQPGDLIFWGTAPYDLYHVGLYIGNGMMIAAPQAGENVKQQPVWGAPISVVARPSMGR</sequence>
<feature type="domain" description="NlpC/P60" evidence="7">
    <location>
        <begin position="334"/>
        <end position="460"/>
    </location>
</feature>
<feature type="region of interest" description="Disordered" evidence="6">
    <location>
        <begin position="290"/>
        <end position="330"/>
    </location>
</feature>
<gene>
    <name evidence="8" type="ORF">GCM10022288_21850</name>
</gene>
<keyword evidence="9" id="KW-1185">Reference proteome</keyword>
<protein>
    <recommendedName>
        <fullName evidence="7">NlpC/P60 domain-containing protein</fullName>
    </recommendedName>
</protein>
<keyword evidence="5" id="KW-0175">Coiled coil</keyword>
<dbReference type="InterPro" id="IPR051794">
    <property type="entry name" value="PG_Endopeptidase_C40"/>
</dbReference>
<feature type="coiled-coil region" evidence="5">
    <location>
        <begin position="185"/>
        <end position="244"/>
    </location>
</feature>
<comment type="similarity">
    <text evidence="1">Belongs to the peptidase C40 family.</text>
</comment>
<dbReference type="InterPro" id="IPR038765">
    <property type="entry name" value="Papain-like_cys_pep_sf"/>
</dbReference>
<dbReference type="InterPro" id="IPR000064">
    <property type="entry name" value="NLP_P60_dom"/>
</dbReference>
<dbReference type="Proteomes" id="UP001500213">
    <property type="component" value="Unassembled WGS sequence"/>
</dbReference>
<dbReference type="PANTHER" id="PTHR47359">
    <property type="entry name" value="PEPTIDOGLYCAN DL-ENDOPEPTIDASE CWLO"/>
    <property type="match status" value="1"/>
</dbReference>
<proteinExistence type="inferred from homology"/>
<dbReference type="SUPFAM" id="SSF54001">
    <property type="entry name" value="Cysteine proteinases"/>
    <property type="match status" value="1"/>
</dbReference>
<evidence type="ECO:0000256" key="2">
    <source>
        <dbReference type="ARBA" id="ARBA00022670"/>
    </source>
</evidence>
<evidence type="ECO:0000313" key="8">
    <source>
        <dbReference type="EMBL" id="GAA4191288.1"/>
    </source>
</evidence>
<feature type="compositionally biased region" description="Low complexity" evidence="6">
    <location>
        <begin position="290"/>
        <end position="303"/>
    </location>
</feature>
<feature type="compositionally biased region" description="Low complexity" evidence="6">
    <location>
        <begin position="319"/>
        <end position="330"/>
    </location>
</feature>
<dbReference type="PROSITE" id="PS51935">
    <property type="entry name" value="NLPC_P60"/>
    <property type="match status" value="1"/>
</dbReference>
<accession>A0ABP8AV37</accession>
<keyword evidence="2" id="KW-0645">Protease</keyword>
<evidence type="ECO:0000256" key="1">
    <source>
        <dbReference type="ARBA" id="ARBA00007074"/>
    </source>
</evidence>
<dbReference type="RefSeq" id="WP_344776774.1">
    <property type="nucleotide sequence ID" value="NZ_BAABBX010000015.1"/>
</dbReference>
<keyword evidence="3" id="KW-0378">Hydrolase</keyword>
<feature type="compositionally biased region" description="Gly residues" evidence="6">
    <location>
        <begin position="304"/>
        <end position="318"/>
    </location>
</feature>
<evidence type="ECO:0000256" key="5">
    <source>
        <dbReference type="SAM" id="Coils"/>
    </source>
</evidence>
<evidence type="ECO:0000256" key="6">
    <source>
        <dbReference type="SAM" id="MobiDB-lite"/>
    </source>
</evidence>
<keyword evidence="4" id="KW-0788">Thiol protease</keyword>
<dbReference type="EMBL" id="BAABBX010000015">
    <property type="protein sequence ID" value="GAA4191288.1"/>
    <property type="molecule type" value="Genomic_DNA"/>
</dbReference>